<evidence type="ECO:0000313" key="2">
    <source>
        <dbReference type="EMBL" id="MBB5142440.1"/>
    </source>
</evidence>
<evidence type="ECO:0008006" key="4">
    <source>
        <dbReference type="Google" id="ProtNLM"/>
    </source>
</evidence>
<proteinExistence type="predicted"/>
<gene>
    <name evidence="2" type="ORF">HNQ38_000503</name>
</gene>
<keyword evidence="1" id="KW-0732">Signal</keyword>
<comment type="caution">
    <text evidence="2">The sequence shown here is derived from an EMBL/GenBank/DDBJ whole genome shotgun (WGS) entry which is preliminary data.</text>
</comment>
<dbReference type="Proteomes" id="UP000539075">
    <property type="component" value="Unassembled WGS sequence"/>
</dbReference>
<feature type="chain" id="PRO_5031179354" description="TIGR03435 family protein" evidence="1">
    <location>
        <begin position="22"/>
        <end position="309"/>
    </location>
</feature>
<dbReference type="RefSeq" id="WP_183717810.1">
    <property type="nucleotide sequence ID" value="NZ_JACHGO010000001.1"/>
</dbReference>
<evidence type="ECO:0000256" key="1">
    <source>
        <dbReference type="SAM" id="SignalP"/>
    </source>
</evidence>
<evidence type="ECO:0000313" key="3">
    <source>
        <dbReference type="Proteomes" id="UP000539075"/>
    </source>
</evidence>
<accession>A0A7W8C2C9</accession>
<feature type="signal peptide" evidence="1">
    <location>
        <begin position="1"/>
        <end position="21"/>
    </location>
</feature>
<sequence length="309" mass="34082">MRKVLGLLLLFGLLAVIPAKAAEVYQQNLSQWKGQVKEITGREYKFLVAPEKVNADVTKAFKEIWDQAKDVAAKLNISMTEKKKDPFALAPTIKTYFDTPDFALWQKGFLIRVTTNYQRGYPASPLRVSVKGINGSFSKVLATKLEAKGVKSSSNAEDNIGIGKGGQLVSYVDKAVNFTLTRGELGQMNLADFGAYVPELLKLGLPADTKLTAHVAYGMRCRPGHMELPGLDKPLSVSMEAWSRTEGGAPFVYDFSFGYDGDFTKQIEAHKAGEKLMQALYAQLGEKLAMKDVHTWIGSKVRVLLNKPL</sequence>
<name>A0A7W8C2C9_9BACT</name>
<dbReference type="EMBL" id="JACHGO010000001">
    <property type="protein sequence ID" value="MBB5142440.1"/>
    <property type="molecule type" value="Genomic_DNA"/>
</dbReference>
<reference evidence="2 3" key="1">
    <citation type="submission" date="2020-08" db="EMBL/GenBank/DDBJ databases">
        <title>Genomic Encyclopedia of Type Strains, Phase IV (KMG-IV): sequencing the most valuable type-strain genomes for metagenomic binning, comparative biology and taxonomic classification.</title>
        <authorList>
            <person name="Goeker M."/>
        </authorList>
    </citation>
    <scope>NUCLEOTIDE SEQUENCE [LARGE SCALE GENOMIC DNA]</scope>
    <source>
        <strain evidence="2 3">DSM 11275</strain>
    </source>
</reference>
<organism evidence="2 3">
    <name type="scientific">Desulfovibrio intestinalis</name>
    <dbReference type="NCBI Taxonomy" id="58621"/>
    <lineage>
        <taxon>Bacteria</taxon>
        <taxon>Pseudomonadati</taxon>
        <taxon>Thermodesulfobacteriota</taxon>
        <taxon>Desulfovibrionia</taxon>
        <taxon>Desulfovibrionales</taxon>
        <taxon>Desulfovibrionaceae</taxon>
        <taxon>Desulfovibrio</taxon>
    </lineage>
</organism>
<protein>
    <recommendedName>
        <fullName evidence="4">TIGR03435 family protein</fullName>
    </recommendedName>
</protein>
<dbReference type="AlphaFoldDB" id="A0A7W8C2C9"/>
<keyword evidence="3" id="KW-1185">Reference proteome</keyword>